<dbReference type="PANTHER" id="PTHR43060">
    <property type="entry name" value="3-HYDROXYISOBUTYRATE DEHYDROGENASE-LIKE 1, MITOCHONDRIAL-RELATED"/>
    <property type="match status" value="1"/>
</dbReference>
<comment type="similarity">
    <text evidence="1">Belongs to the HIBADH-related family.</text>
</comment>
<dbReference type="InterPro" id="IPR006115">
    <property type="entry name" value="6PGDH_NADP-bd"/>
</dbReference>
<dbReference type="InterPro" id="IPR036291">
    <property type="entry name" value="NAD(P)-bd_dom_sf"/>
</dbReference>
<feature type="domain" description="3-hydroxyisobutyrate dehydrogenase-like NAD-binding" evidence="5">
    <location>
        <begin position="192"/>
        <end position="296"/>
    </location>
</feature>
<organism evidence="6 7">
    <name type="scientific">Nocardioides vastitatis</name>
    <dbReference type="NCBI Taxonomy" id="2568655"/>
    <lineage>
        <taxon>Bacteria</taxon>
        <taxon>Bacillati</taxon>
        <taxon>Actinomycetota</taxon>
        <taxon>Actinomycetes</taxon>
        <taxon>Propionibacteriales</taxon>
        <taxon>Nocardioidaceae</taxon>
        <taxon>Nocardioides</taxon>
    </lineage>
</organism>
<dbReference type="SUPFAM" id="SSF51735">
    <property type="entry name" value="NAD(P)-binding Rossmann-fold domains"/>
    <property type="match status" value="1"/>
</dbReference>
<evidence type="ECO:0000256" key="1">
    <source>
        <dbReference type="ARBA" id="ARBA00009080"/>
    </source>
</evidence>
<dbReference type="Pfam" id="PF14833">
    <property type="entry name" value="NAD_binding_11"/>
    <property type="match status" value="1"/>
</dbReference>
<dbReference type="PANTHER" id="PTHR43060:SF15">
    <property type="entry name" value="3-HYDROXYISOBUTYRATE DEHYDROGENASE-LIKE 1, MITOCHONDRIAL-RELATED"/>
    <property type="match status" value="1"/>
</dbReference>
<accession>A0ABW0ZJ41</accession>
<dbReference type="Gene3D" id="3.40.50.720">
    <property type="entry name" value="NAD(P)-binding Rossmann-like Domain"/>
    <property type="match status" value="1"/>
</dbReference>
<evidence type="ECO:0000256" key="2">
    <source>
        <dbReference type="ARBA" id="ARBA00023002"/>
    </source>
</evidence>
<proteinExistence type="inferred from homology"/>
<feature type="domain" description="6-phosphogluconate dehydrogenase NADP-binding" evidence="4">
    <location>
        <begin position="24"/>
        <end position="189"/>
    </location>
</feature>
<dbReference type="InterPro" id="IPR008927">
    <property type="entry name" value="6-PGluconate_DH-like_C_sf"/>
</dbReference>
<dbReference type="Proteomes" id="UP001596072">
    <property type="component" value="Unassembled WGS sequence"/>
</dbReference>
<dbReference type="InterPro" id="IPR013328">
    <property type="entry name" value="6PGD_dom2"/>
</dbReference>
<evidence type="ECO:0000313" key="7">
    <source>
        <dbReference type="Proteomes" id="UP001596072"/>
    </source>
</evidence>
<dbReference type="InterPro" id="IPR029154">
    <property type="entry name" value="HIBADH-like_NADP-bd"/>
</dbReference>
<protein>
    <submittedName>
        <fullName evidence="6">NAD(P)-dependent oxidoreductase</fullName>
        <ecNumber evidence="6">1.1.-.-</ecNumber>
    </submittedName>
</protein>
<sequence>MTGSMASMGPTGPSGPTRGAVGAVGFVGLGNIGKPMAQRLLVGTGAEDAVDLWVYDVAPDPVAELTAAGAKSAGSVAELAELVDTLCVMVRDDDQVREVLSEVLGVADRRDQGRPLTVVVHSTVAPDTPASLAETARPYGVRVVDAPVSGGPMGAADGTLAIMVGGSDEAYAAVEPTLRRMGSKVLHAGPIGAGTKFKLARNLLHFVAFAAATEAQRLAEAAGLDLVALGDVVRHTDQITGGPGAIMHRDTAAPIPEGDFWHGVFGHVRALGEKDLRFAIALAEQLEVDLPLSRLALDRLGPGLGLPEETHRHGP</sequence>
<dbReference type="RefSeq" id="WP_240769763.1">
    <property type="nucleotide sequence ID" value="NZ_JBHSNS010000012.1"/>
</dbReference>
<name>A0ABW0ZJ41_9ACTN</name>
<evidence type="ECO:0000256" key="3">
    <source>
        <dbReference type="ARBA" id="ARBA00023027"/>
    </source>
</evidence>
<dbReference type="SUPFAM" id="SSF48179">
    <property type="entry name" value="6-phosphogluconate dehydrogenase C-terminal domain-like"/>
    <property type="match status" value="1"/>
</dbReference>
<dbReference type="EC" id="1.1.-.-" evidence="6"/>
<comment type="caution">
    <text evidence="6">The sequence shown here is derived from an EMBL/GenBank/DDBJ whole genome shotgun (WGS) entry which is preliminary data.</text>
</comment>
<evidence type="ECO:0000313" key="6">
    <source>
        <dbReference type="EMBL" id="MFC5731031.1"/>
    </source>
</evidence>
<dbReference type="Gene3D" id="1.10.1040.10">
    <property type="entry name" value="N-(1-d-carboxylethyl)-l-norvaline Dehydrogenase, domain 2"/>
    <property type="match status" value="1"/>
</dbReference>
<dbReference type="Pfam" id="PF03446">
    <property type="entry name" value="NAD_binding_2"/>
    <property type="match status" value="1"/>
</dbReference>
<dbReference type="InterPro" id="IPR015815">
    <property type="entry name" value="HIBADH-related"/>
</dbReference>
<keyword evidence="7" id="KW-1185">Reference proteome</keyword>
<gene>
    <name evidence="6" type="ORF">ACFPQB_19105</name>
</gene>
<keyword evidence="2 6" id="KW-0560">Oxidoreductase</keyword>
<reference evidence="7" key="1">
    <citation type="journal article" date="2019" name="Int. J. Syst. Evol. Microbiol.">
        <title>The Global Catalogue of Microorganisms (GCM) 10K type strain sequencing project: providing services to taxonomists for standard genome sequencing and annotation.</title>
        <authorList>
            <consortium name="The Broad Institute Genomics Platform"/>
            <consortium name="The Broad Institute Genome Sequencing Center for Infectious Disease"/>
            <person name="Wu L."/>
            <person name="Ma J."/>
        </authorList>
    </citation>
    <scope>NUCLEOTIDE SEQUENCE [LARGE SCALE GENOMIC DNA]</scope>
    <source>
        <strain evidence="7">YIM 94188</strain>
    </source>
</reference>
<dbReference type="PIRSF" id="PIRSF000103">
    <property type="entry name" value="HIBADH"/>
    <property type="match status" value="1"/>
</dbReference>
<dbReference type="EMBL" id="JBHSNS010000012">
    <property type="protein sequence ID" value="MFC5731031.1"/>
    <property type="molecule type" value="Genomic_DNA"/>
</dbReference>
<evidence type="ECO:0000259" key="5">
    <source>
        <dbReference type="Pfam" id="PF14833"/>
    </source>
</evidence>
<evidence type="ECO:0000259" key="4">
    <source>
        <dbReference type="Pfam" id="PF03446"/>
    </source>
</evidence>
<dbReference type="GO" id="GO:0016491">
    <property type="term" value="F:oxidoreductase activity"/>
    <property type="evidence" value="ECO:0007669"/>
    <property type="project" value="UniProtKB-KW"/>
</dbReference>
<keyword evidence="3" id="KW-0520">NAD</keyword>